<evidence type="ECO:0000313" key="2">
    <source>
        <dbReference type="Proteomes" id="UP000501690"/>
    </source>
</evidence>
<dbReference type="Proteomes" id="UP000501690">
    <property type="component" value="Linkage Group LG2"/>
</dbReference>
<protein>
    <submittedName>
        <fullName evidence="1">Uncharacterized protein</fullName>
    </submittedName>
</protein>
<name>A0A4D6L5Q3_VIGUN</name>
<gene>
    <name evidence="1" type="ORF">DEO72_LG2g4111</name>
</gene>
<evidence type="ECO:0000313" key="1">
    <source>
        <dbReference type="EMBL" id="QCD83764.1"/>
    </source>
</evidence>
<dbReference type="AlphaFoldDB" id="A0A4D6L5Q3"/>
<reference evidence="1 2" key="1">
    <citation type="submission" date="2019-04" db="EMBL/GenBank/DDBJ databases">
        <title>An improved genome assembly and genetic linkage map for asparagus bean, Vigna unguiculata ssp. sesquipedialis.</title>
        <authorList>
            <person name="Xia Q."/>
            <person name="Zhang R."/>
            <person name="Dong Y."/>
        </authorList>
    </citation>
    <scope>NUCLEOTIDE SEQUENCE [LARGE SCALE GENOMIC DNA]</scope>
    <source>
        <tissue evidence="1">Leaf</tissue>
    </source>
</reference>
<proteinExistence type="predicted"/>
<organism evidence="1 2">
    <name type="scientific">Vigna unguiculata</name>
    <name type="common">Cowpea</name>
    <dbReference type="NCBI Taxonomy" id="3917"/>
    <lineage>
        <taxon>Eukaryota</taxon>
        <taxon>Viridiplantae</taxon>
        <taxon>Streptophyta</taxon>
        <taxon>Embryophyta</taxon>
        <taxon>Tracheophyta</taxon>
        <taxon>Spermatophyta</taxon>
        <taxon>Magnoliopsida</taxon>
        <taxon>eudicotyledons</taxon>
        <taxon>Gunneridae</taxon>
        <taxon>Pentapetalae</taxon>
        <taxon>rosids</taxon>
        <taxon>fabids</taxon>
        <taxon>Fabales</taxon>
        <taxon>Fabaceae</taxon>
        <taxon>Papilionoideae</taxon>
        <taxon>50 kb inversion clade</taxon>
        <taxon>NPAAA clade</taxon>
        <taxon>indigoferoid/millettioid clade</taxon>
        <taxon>Phaseoleae</taxon>
        <taxon>Vigna</taxon>
    </lineage>
</organism>
<dbReference type="EMBL" id="CP039346">
    <property type="protein sequence ID" value="QCD83764.1"/>
    <property type="molecule type" value="Genomic_DNA"/>
</dbReference>
<keyword evidence="2" id="KW-1185">Reference proteome</keyword>
<accession>A0A4D6L5Q3</accession>
<sequence length="233" mass="25695">MCLQPSFLGFYVKRLAVVGDPPGDVAKGARVICITQISKHRLAKPGLPPGDTSLQWDNSSFIWGPIIQDACYLGNKSEIDYVKVYGCCVSKHGPGGGGLITKLYDWKTILVLSLGVLYDLRSLGICLCAKKPVTKRYWYGAWWRERVARRTEQKSVAMATIDVWRLAPSFLGFYVKRLAVVGDPPGDVAKGARVICITQISKHRLAKPGLPPGDTSLQWDNSSFIWGRALLSV</sequence>